<evidence type="ECO:0000313" key="8">
    <source>
        <dbReference type="EMBL" id="BBI35218.1"/>
    </source>
</evidence>
<reference evidence="8 9" key="1">
    <citation type="submission" date="2019-01" db="EMBL/GenBank/DDBJ databases">
        <title>Complete genome sequence of Cohnella hallensis HS21 isolated from Korean fir (Abies koreana) rhizospheric soil.</title>
        <authorList>
            <person name="Jiang L."/>
            <person name="Kang S.W."/>
            <person name="Kim S."/>
            <person name="Jung J."/>
            <person name="Kim C.Y."/>
            <person name="Kim D.H."/>
            <person name="Kim S.W."/>
            <person name="Lee J."/>
        </authorList>
    </citation>
    <scope>NUCLEOTIDE SEQUENCE [LARGE SCALE GENOMIC DNA]</scope>
    <source>
        <strain evidence="8 9">HS21</strain>
    </source>
</reference>
<dbReference type="SUPFAM" id="SSF53850">
    <property type="entry name" value="Periplasmic binding protein-like II"/>
    <property type="match status" value="1"/>
</dbReference>
<evidence type="ECO:0000313" key="9">
    <source>
        <dbReference type="Proteomes" id="UP000289856"/>
    </source>
</evidence>
<evidence type="ECO:0000256" key="2">
    <source>
        <dbReference type="ARBA" id="ARBA00005695"/>
    </source>
</evidence>
<dbReference type="PANTHER" id="PTHR30290:SF10">
    <property type="entry name" value="PERIPLASMIC OLIGOPEPTIDE-BINDING PROTEIN-RELATED"/>
    <property type="match status" value="1"/>
</dbReference>
<dbReference type="InterPro" id="IPR039424">
    <property type="entry name" value="SBP_5"/>
</dbReference>
<dbReference type="PIRSF" id="PIRSF002741">
    <property type="entry name" value="MppA"/>
    <property type="match status" value="1"/>
</dbReference>
<evidence type="ECO:0000259" key="7">
    <source>
        <dbReference type="Pfam" id="PF00496"/>
    </source>
</evidence>
<evidence type="ECO:0000256" key="1">
    <source>
        <dbReference type="ARBA" id="ARBA00004196"/>
    </source>
</evidence>
<gene>
    <name evidence="8" type="primary">oppA_4</name>
    <name evidence="8" type="ORF">KCTCHS21_46170</name>
</gene>
<dbReference type="EMBL" id="AP019400">
    <property type="protein sequence ID" value="BBI35218.1"/>
    <property type="molecule type" value="Genomic_DNA"/>
</dbReference>
<name>A0A3T1DB50_9BACL</name>
<dbReference type="InterPro" id="IPR000914">
    <property type="entry name" value="SBP_5_dom"/>
</dbReference>
<dbReference type="Proteomes" id="UP000289856">
    <property type="component" value="Chromosome"/>
</dbReference>
<evidence type="ECO:0000256" key="4">
    <source>
        <dbReference type="ARBA" id="ARBA00022729"/>
    </source>
</evidence>
<dbReference type="GO" id="GO:0030313">
    <property type="term" value="C:cell envelope"/>
    <property type="evidence" value="ECO:0007669"/>
    <property type="project" value="UniProtKB-SubCell"/>
</dbReference>
<proteinExistence type="inferred from homology"/>
<dbReference type="GO" id="GO:0043190">
    <property type="term" value="C:ATP-binding cassette (ABC) transporter complex"/>
    <property type="evidence" value="ECO:0007669"/>
    <property type="project" value="InterPro"/>
</dbReference>
<dbReference type="InterPro" id="IPR030678">
    <property type="entry name" value="Peptide/Ni-bd"/>
</dbReference>
<dbReference type="OrthoDB" id="9801912at2"/>
<dbReference type="RefSeq" id="WP_130613687.1">
    <property type="nucleotide sequence ID" value="NZ_AP019400.1"/>
</dbReference>
<sequence>MKKIISGILAATLSLTLITGCATKTESPNAQTASPEASTASPAASVAGSDENSYINVISGEPSVLNTSKFKGLNDRKVFYNVLEPLTRVQEGKATAAGAESWEVSEDGKTYTFHLRENYWSDGVKVRAQDYAYAIAQQATPQNAFSFASDYFFIKNYEQVYNGELDVSSLGVQVKDDLTLVLELGNPDASVLTTQIFPQREDYIKKYGDKLGTEAETVIACGPFTLTSWVHNSELNFEKNSKYWDADNVKLQKFSFKIIPEPSAQYASFENGSLDYLTVSNADYIAKFNKNTKLTSVQKAPARTAVINFNLNDALFKNKNVRLAFSLALNRETIAADLNNGLTKPAYGLIAPATSVGQYNFRSDIEEPLLAISKENSDPKALLIKGLQELGLNTDPSTHTVTVNLGGTDSTSKTKGEFYQELWNKALGLKIKLAFNDSATHFATLDQGKYQAGIVSWGADPEPKFVLSRWVGGGVTGWKNSDYDDYVSKASQTVDDKERLALYAKAEALIISESVVAPIEYSSELVYSYKYIKGIPNSPFDDTGLKNIYTEGR</sequence>
<dbReference type="Pfam" id="PF00496">
    <property type="entry name" value="SBP_bac_5"/>
    <property type="match status" value="1"/>
</dbReference>
<protein>
    <submittedName>
        <fullName evidence="8">Peptide ABC transporter substrate-binding protein</fullName>
    </submittedName>
</protein>
<evidence type="ECO:0000256" key="6">
    <source>
        <dbReference type="SAM" id="SignalP"/>
    </source>
</evidence>
<dbReference type="AlphaFoldDB" id="A0A3T1DB50"/>
<comment type="subcellular location">
    <subcellularLocation>
        <location evidence="1">Cell envelope</location>
    </subcellularLocation>
</comment>
<accession>A0A3T1DB50</accession>
<keyword evidence="9" id="KW-1185">Reference proteome</keyword>
<keyword evidence="4 6" id="KW-0732">Signal</keyword>
<dbReference type="GO" id="GO:0042597">
    <property type="term" value="C:periplasmic space"/>
    <property type="evidence" value="ECO:0007669"/>
    <property type="project" value="UniProtKB-ARBA"/>
</dbReference>
<feature type="signal peptide" evidence="6">
    <location>
        <begin position="1"/>
        <end position="24"/>
    </location>
</feature>
<dbReference type="PROSITE" id="PS51257">
    <property type="entry name" value="PROKAR_LIPOPROTEIN"/>
    <property type="match status" value="1"/>
</dbReference>
<evidence type="ECO:0000256" key="5">
    <source>
        <dbReference type="SAM" id="MobiDB-lite"/>
    </source>
</evidence>
<feature type="compositionally biased region" description="Low complexity" evidence="5">
    <location>
        <begin position="30"/>
        <end position="47"/>
    </location>
</feature>
<dbReference type="PANTHER" id="PTHR30290">
    <property type="entry name" value="PERIPLASMIC BINDING COMPONENT OF ABC TRANSPORTER"/>
    <property type="match status" value="1"/>
</dbReference>
<dbReference type="GO" id="GO:0015833">
    <property type="term" value="P:peptide transport"/>
    <property type="evidence" value="ECO:0007669"/>
    <property type="project" value="TreeGrafter"/>
</dbReference>
<dbReference type="GO" id="GO:1904680">
    <property type="term" value="F:peptide transmembrane transporter activity"/>
    <property type="evidence" value="ECO:0007669"/>
    <property type="project" value="TreeGrafter"/>
</dbReference>
<feature type="region of interest" description="Disordered" evidence="5">
    <location>
        <begin position="25"/>
        <end position="47"/>
    </location>
</feature>
<keyword evidence="3" id="KW-0813">Transport</keyword>
<dbReference type="Gene3D" id="3.10.105.10">
    <property type="entry name" value="Dipeptide-binding Protein, Domain 3"/>
    <property type="match status" value="1"/>
</dbReference>
<feature type="domain" description="Solute-binding protein family 5" evidence="7">
    <location>
        <begin position="99"/>
        <end position="474"/>
    </location>
</feature>
<dbReference type="CDD" id="cd08504">
    <property type="entry name" value="PBP2_OppA"/>
    <property type="match status" value="1"/>
</dbReference>
<evidence type="ECO:0000256" key="3">
    <source>
        <dbReference type="ARBA" id="ARBA00022448"/>
    </source>
</evidence>
<dbReference type="Gene3D" id="3.40.190.10">
    <property type="entry name" value="Periplasmic binding protein-like II"/>
    <property type="match status" value="1"/>
</dbReference>
<feature type="chain" id="PRO_5019526277" evidence="6">
    <location>
        <begin position="25"/>
        <end position="553"/>
    </location>
</feature>
<organism evidence="8 9">
    <name type="scientific">Cohnella abietis</name>
    <dbReference type="NCBI Taxonomy" id="2507935"/>
    <lineage>
        <taxon>Bacteria</taxon>
        <taxon>Bacillati</taxon>
        <taxon>Bacillota</taxon>
        <taxon>Bacilli</taxon>
        <taxon>Bacillales</taxon>
        <taxon>Paenibacillaceae</taxon>
        <taxon>Cohnella</taxon>
    </lineage>
</organism>
<dbReference type="KEGG" id="cohn:KCTCHS21_46170"/>
<dbReference type="Gene3D" id="3.90.76.10">
    <property type="entry name" value="Dipeptide-binding Protein, Domain 1"/>
    <property type="match status" value="1"/>
</dbReference>
<comment type="similarity">
    <text evidence="2">Belongs to the bacterial solute-binding protein 5 family.</text>
</comment>